<feature type="region of interest" description="Disordered" evidence="1">
    <location>
        <begin position="76"/>
        <end position="103"/>
    </location>
</feature>
<feature type="region of interest" description="Disordered" evidence="1">
    <location>
        <begin position="151"/>
        <end position="319"/>
    </location>
</feature>
<dbReference type="AlphaFoldDB" id="A0A5E4AIP5"/>
<evidence type="ECO:0000313" key="3">
    <source>
        <dbReference type="Proteomes" id="UP000335636"/>
    </source>
</evidence>
<feature type="region of interest" description="Disordered" evidence="1">
    <location>
        <begin position="388"/>
        <end position="526"/>
    </location>
</feature>
<feature type="compositionally biased region" description="Polar residues" evidence="1">
    <location>
        <begin position="478"/>
        <end position="488"/>
    </location>
</feature>
<comment type="caution">
    <text evidence="2">The sequence shown here is derived from an EMBL/GenBank/DDBJ whole genome shotgun (WGS) entry which is preliminary data.</text>
</comment>
<dbReference type="PANTHER" id="PTHR22379">
    <property type="entry name" value="RIKEN CDNA 4930407I10 GENE"/>
    <property type="match status" value="1"/>
</dbReference>
<organism evidence="2 3">
    <name type="scientific">Marmota monax</name>
    <name type="common">Woodchuck</name>
    <dbReference type="NCBI Taxonomy" id="9995"/>
    <lineage>
        <taxon>Eukaryota</taxon>
        <taxon>Metazoa</taxon>
        <taxon>Chordata</taxon>
        <taxon>Craniata</taxon>
        <taxon>Vertebrata</taxon>
        <taxon>Euteleostomi</taxon>
        <taxon>Mammalia</taxon>
        <taxon>Eutheria</taxon>
        <taxon>Euarchontoglires</taxon>
        <taxon>Glires</taxon>
        <taxon>Rodentia</taxon>
        <taxon>Sciuromorpha</taxon>
        <taxon>Sciuridae</taxon>
        <taxon>Xerinae</taxon>
        <taxon>Marmotini</taxon>
        <taxon>Marmota</taxon>
    </lineage>
</organism>
<feature type="compositionally biased region" description="Basic and acidic residues" evidence="1">
    <location>
        <begin position="245"/>
        <end position="257"/>
    </location>
</feature>
<feature type="compositionally biased region" description="Basic and acidic residues" evidence="1">
    <location>
        <begin position="201"/>
        <end position="217"/>
    </location>
</feature>
<dbReference type="Proteomes" id="UP000335636">
    <property type="component" value="Unassembled WGS sequence"/>
</dbReference>
<sequence>MNEIDRQFKILCWGNKNQIGGGPRAKVQSPEEKDKRKDGDEDGIDTLVLEAENQGLLRNEVNEETHSAGRKNEEQFGVENGADIQALGKRNPRGFKDKNGTMNQELGGENQGQLENEFHGNICIPQWKNQEHIRGKDGANTQILEARNWGELTSESDGETHSAEWKKVEHTEGESSAEILLQGMRNLREAEEEDGIETWEGGERSQSHSGSDIDRMIHSSQWKNQKQMEGKDGTEILSPKKRKQRQPEGEDDIKTQKPENQGQLENVIGRSHSPRMGSWGQTEEENIAENQASEEKNQREAGIENGRKVHIPREKNQSLLRSKVHRKTCSSECKVHRRNCSSGCKVHTRTCSSECKAHRRTCPPECKVHTRTCSSGCKAHRRTCPPECKKQEEIGGGNGAETQIRGKRNPRRSTGGDSTKMQASVEDDQGQSRREIDGEVHKQGQGNQNQGGDDAAAATEIWNVESQRKYRAKDDGGPQTSRRGNTSQIREKNAMGASHQREYPSGERPTGRKCSRAGPTTLTGSR</sequence>
<feature type="compositionally biased region" description="Basic and acidic residues" evidence="1">
    <location>
        <begin position="466"/>
        <end position="476"/>
    </location>
</feature>
<feature type="compositionally biased region" description="Basic and acidic residues" evidence="1">
    <location>
        <begin position="430"/>
        <end position="442"/>
    </location>
</feature>
<dbReference type="PANTHER" id="PTHR22379:SF1">
    <property type="entry name" value="RIKEN CDNA 4930407I10 GENE"/>
    <property type="match status" value="1"/>
</dbReference>
<reference evidence="2" key="1">
    <citation type="submission" date="2019-04" db="EMBL/GenBank/DDBJ databases">
        <authorList>
            <person name="Alioto T."/>
            <person name="Alioto T."/>
        </authorList>
    </citation>
    <scope>NUCLEOTIDE SEQUENCE [LARGE SCALE GENOMIC DNA]</scope>
</reference>
<feature type="compositionally biased region" description="Low complexity" evidence="1">
    <location>
        <begin position="443"/>
        <end position="458"/>
    </location>
</feature>
<feature type="compositionally biased region" description="Basic and acidic residues" evidence="1">
    <location>
        <begin position="489"/>
        <end position="505"/>
    </location>
</feature>
<name>A0A5E4AIP5_MARMO</name>
<dbReference type="EMBL" id="CABDUW010000077">
    <property type="protein sequence ID" value="VTJ57293.1"/>
    <property type="molecule type" value="Genomic_DNA"/>
</dbReference>
<feature type="region of interest" description="Disordered" evidence="1">
    <location>
        <begin position="15"/>
        <end position="44"/>
    </location>
</feature>
<dbReference type="InterPro" id="IPR031715">
    <property type="entry name" value="DUF4727"/>
</dbReference>
<accession>A0A5E4AIP5</accession>
<protein>
    <submittedName>
        <fullName evidence="2">Uncharacterized protein</fullName>
    </submittedName>
</protein>
<feature type="compositionally biased region" description="Basic and acidic residues" evidence="1">
    <location>
        <begin position="293"/>
        <end position="316"/>
    </location>
</feature>
<evidence type="ECO:0000313" key="2">
    <source>
        <dbReference type="EMBL" id="VTJ57293.1"/>
    </source>
</evidence>
<proteinExistence type="predicted"/>
<keyword evidence="3" id="KW-1185">Reference proteome</keyword>
<feature type="compositionally biased region" description="Basic and acidic residues" evidence="1">
    <location>
        <begin position="158"/>
        <end position="173"/>
    </location>
</feature>
<evidence type="ECO:0000256" key="1">
    <source>
        <dbReference type="SAM" id="MobiDB-lite"/>
    </source>
</evidence>
<feature type="compositionally biased region" description="Basic and acidic residues" evidence="1">
    <location>
        <begin position="29"/>
        <end position="39"/>
    </location>
</feature>
<gene>
    <name evidence="2" type="ORF">MONAX_5E000671</name>
</gene>